<dbReference type="Gene3D" id="3.40.50.300">
    <property type="entry name" value="P-loop containing nucleotide triphosphate hydrolases"/>
    <property type="match status" value="1"/>
</dbReference>
<proteinExistence type="predicted"/>
<evidence type="ECO:0000313" key="1">
    <source>
        <dbReference type="EMBL" id="DAF87299.1"/>
    </source>
</evidence>
<dbReference type="InterPro" id="IPR017101">
    <property type="entry name" value="P-loop_ATP/GTP-bd_All4644_prd"/>
</dbReference>
<protein>
    <submittedName>
        <fullName evidence="1">AAA domain protein</fullName>
    </submittedName>
</protein>
<accession>A0A8S5TYM4</accession>
<dbReference type="SUPFAM" id="SSF52540">
    <property type="entry name" value="P-loop containing nucleoside triphosphate hydrolases"/>
    <property type="match status" value="1"/>
</dbReference>
<reference evidence="1" key="1">
    <citation type="journal article" date="2021" name="Proc. Natl. Acad. Sci. U.S.A.">
        <title>A Catalog of Tens of Thousands of Viruses from Human Metagenomes Reveals Hidden Associations with Chronic Diseases.</title>
        <authorList>
            <person name="Tisza M.J."/>
            <person name="Buck C.B."/>
        </authorList>
    </citation>
    <scope>NUCLEOTIDE SEQUENCE</scope>
    <source>
        <strain evidence="1">CtnPP24</strain>
    </source>
</reference>
<dbReference type="PIRSF" id="PIRSF037081">
    <property type="entry name" value="P-loop_All4644_prd"/>
    <property type="match status" value="1"/>
</dbReference>
<name>A0A8S5TYM4_9CAUD</name>
<organism evidence="1">
    <name type="scientific">Siphoviridae sp. ctnPP24</name>
    <dbReference type="NCBI Taxonomy" id="2825662"/>
    <lineage>
        <taxon>Viruses</taxon>
        <taxon>Duplodnaviria</taxon>
        <taxon>Heunggongvirae</taxon>
        <taxon>Uroviricota</taxon>
        <taxon>Caudoviricetes</taxon>
    </lineage>
</organism>
<dbReference type="Pfam" id="PF13671">
    <property type="entry name" value="AAA_33"/>
    <property type="match status" value="1"/>
</dbReference>
<sequence length="170" mass="19886">MKHTLILMCGVTQSGKSVFAKAIQDSHEDCMTIKRDNCRMYNSEEADTVDKRFYNAVNIALKSHRYVVANDRNINRVERDKFFNNVNYNGCEVVCVWVETPQNVAVERNKNRDKYHRLSEKEIAEMYRCKVSPQDNEPFDKILFISEQQNYAIGTNNMRILPIIEQLKAI</sequence>
<dbReference type="InterPro" id="IPR027417">
    <property type="entry name" value="P-loop_NTPase"/>
</dbReference>
<dbReference type="EMBL" id="BK015962">
    <property type="protein sequence ID" value="DAF87299.1"/>
    <property type="molecule type" value="Genomic_DNA"/>
</dbReference>